<organism evidence="2 3">
    <name type="scientific">Hydrogenophaga bisanensis</name>
    <dbReference type="NCBI Taxonomy" id="439611"/>
    <lineage>
        <taxon>Bacteria</taxon>
        <taxon>Pseudomonadati</taxon>
        <taxon>Pseudomonadota</taxon>
        <taxon>Betaproteobacteria</taxon>
        <taxon>Burkholderiales</taxon>
        <taxon>Comamonadaceae</taxon>
        <taxon>Hydrogenophaga</taxon>
    </lineage>
</organism>
<evidence type="ECO:0000313" key="3">
    <source>
        <dbReference type="Proteomes" id="UP001596495"/>
    </source>
</evidence>
<name>A0ABW2R4G6_9BURK</name>
<accession>A0ABW2R4G6</accession>
<feature type="domain" description="SGNH hydrolase-type esterase" evidence="1">
    <location>
        <begin position="64"/>
        <end position="239"/>
    </location>
</feature>
<comment type="caution">
    <text evidence="2">The sequence shown here is derived from an EMBL/GenBank/DDBJ whole genome shotgun (WGS) entry which is preliminary data.</text>
</comment>
<dbReference type="RefSeq" id="WP_382253566.1">
    <property type="nucleotide sequence ID" value="NZ_JBHTBX010000001.1"/>
</dbReference>
<evidence type="ECO:0000313" key="2">
    <source>
        <dbReference type="EMBL" id="MFC7433379.1"/>
    </source>
</evidence>
<dbReference type="InterPro" id="IPR036514">
    <property type="entry name" value="SGNH_hydro_sf"/>
</dbReference>
<evidence type="ECO:0000259" key="1">
    <source>
        <dbReference type="Pfam" id="PF13472"/>
    </source>
</evidence>
<gene>
    <name evidence="2" type="ORF">ACFQNJ_02510</name>
</gene>
<protein>
    <submittedName>
        <fullName evidence="2">GDSL-type esterase/lipase family protein</fullName>
    </submittedName>
</protein>
<dbReference type="SUPFAM" id="SSF103515">
    <property type="entry name" value="Autotransporter"/>
    <property type="match status" value="1"/>
</dbReference>
<sequence>MEVTTPLLRQLRPLGVIGSAIALMLATGCSSSPKKEEVAPAVPNPFALAGATSPDQVKVNRMRVFGDSYSDPGYTGPRGILNWATELEKYGTVTKTENYAIGGAKASFTQTTSIDRQIATWKRTGSAVTERDLAVTYFGYNDIGRNGKPENEIAASKAGYTEAINQLVQAGAANGTNRIFVTQIHDWSRNPGVNPTRSAGQIVDWNNFVAGLANSNPNIIAVDLYTAFNRVLNEPQKYGFTNVTTEDPSKHRTTALFYDPIHFGSRGEVIIARVFQHYLTRAWNWANALEAGAASAAQLNKDIDQGLLVLAMQERQPGTSAFSLVPLGMDNAKRLDASSPLRLNGSGNQAYAGLAFNFSGQSATGGRAPQFGLALNQKVGQTRLDGMEERTQLGFQAHAATLYWMQPVGSSLLWTNHVSHLSQQFGQYGQDDILQTAIANERKGSGLSFESKLRYSMGSSWATVTPWVSLTQMQQRLNAGTMQSMYTTDVNFSSIKSNELVSGLGVDLQFQPVSLGNGRLLQFGGSLMHRESLNRTPYTVSMREASQPLVTQREFIERKAIKQTYLGLNANVGLTRHLHLNAAYAVDLQQREETQAVQLKAVLSF</sequence>
<dbReference type="Pfam" id="PF13472">
    <property type="entry name" value="Lipase_GDSL_2"/>
    <property type="match status" value="1"/>
</dbReference>
<reference evidence="3" key="1">
    <citation type="journal article" date="2019" name="Int. J. Syst. Evol. Microbiol.">
        <title>The Global Catalogue of Microorganisms (GCM) 10K type strain sequencing project: providing services to taxonomists for standard genome sequencing and annotation.</title>
        <authorList>
            <consortium name="The Broad Institute Genomics Platform"/>
            <consortium name="The Broad Institute Genome Sequencing Center for Infectious Disease"/>
            <person name="Wu L."/>
            <person name="Ma J."/>
        </authorList>
    </citation>
    <scope>NUCLEOTIDE SEQUENCE [LARGE SCALE GENOMIC DNA]</scope>
    <source>
        <strain evidence="3">CCUG 54518</strain>
    </source>
</reference>
<dbReference type="EMBL" id="JBHTBX010000001">
    <property type="protein sequence ID" value="MFC7433379.1"/>
    <property type="molecule type" value="Genomic_DNA"/>
</dbReference>
<dbReference type="Proteomes" id="UP001596495">
    <property type="component" value="Unassembled WGS sequence"/>
</dbReference>
<keyword evidence="3" id="KW-1185">Reference proteome</keyword>
<dbReference type="InterPro" id="IPR013830">
    <property type="entry name" value="SGNH_hydro"/>
</dbReference>
<dbReference type="InterPro" id="IPR036709">
    <property type="entry name" value="Autotransporte_beta_dom_sf"/>
</dbReference>
<proteinExistence type="predicted"/>
<dbReference type="Gene3D" id="3.40.50.1110">
    <property type="entry name" value="SGNH hydrolase"/>
    <property type="match status" value="1"/>
</dbReference>
<dbReference type="SUPFAM" id="SSF52266">
    <property type="entry name" value="SGNH hydrolase"/>
    <property type="match status" value="1"/>
</dbReference>
<dbReference type="Gene3D" id="2.40.128.130">
    <property type="entry name" value="Autotransporter beta-domain"/>
    <property type="match status" value="1"/>
</dbReference>